<dbReference type="AlphaFoldDB" id="F0V2K1"/>
<feature type="domain" description="HD/PDEase" evidence="1">
    <location>
        <begin position="176"/>
        <end position="308"/>
    </location>
</feature>
<dbReference type="SUPFAM" id="SSF109604">
    <property type="entry name" value="HD-domain/PDEase-like"/>
    <property type="match status" value="1"/>
</dbReference>
<gene>
    <name evidence="2" type="ORF">MSUIS_07890</name>
</gene>
<dbReference type="KEGG" id="msk:MSUIS_07890"/>
<dbReference type="HOGENOM" id="CLU_868266_0_0_14"/>
<reference evidence="2 3" key="1">
    <citation type="journal article" date="2011" name="J. Bacteriol.">
        <title>Complete genome sequence of the hemotrophic Mycoplasma suis strain KI3806.</title>
        <authorList>
            <person name="Oehlerking J."/>
            <person name="Kube M."/>
            <person name="Felder K.M."/>
            <person name="Matter D."/>
            <person name="Wittenbrink M.M."/>
            <person name="Schwarzenbach S."/>
            <person name="Kramer M.M."/>
            <person name="Hoelzle K."/>
            <person name="Hoelzle L.E."/>
        </authorList>
    </citation>
    <scope>NUCLEOTIDE SEQUENCE [LARGE SCALE GENOMIC DNA]</scope>
    <source>
        <strain evidence="3">KI_3806</strain>
    </source>
</reference>
<dbReference type="InterPro" id="IPR003607">
    <property type="entry name" value="HD/PDEase_dom"/>
</dbReference>
<organism evidence="2 3">
    <name type="scientific">Mycoplasma suis (strain KI_3806)</name>
    <dbReference type="NCBI Taxonomy" id="708248"/>
    <lineage>
        <taxon>Bacteria</taxon>
        <taxon>Bacillati</taxon>
        <taxon>Mycoplasmatota</taxon>
        <taxon>Mollicutes</taxon>
        <taxon>Mycoplasmataceae</taxon>
        <taxon>Mycoplasma</taxon>
    </lineage>
</organism>
<dbReference type="CDD" id="cd00077">
    <property type="entry name" value="HDc"/>
    <property type="match status" value="1"/>
</dbReference>
<dbReference type="Proteomes" id="UP000008645">
    <property type="component" value="Chromosome"/>
</dbReference>
<dbReference type="Gene3D" id="1.10.3210.10">
    <property type="entry name" value="Hypothetical protein af1432"/>
    <property type="match status" value="1"/>
</dbReference>
<sequence length="350" mass="41286">MYLIYIGNKNKFRTEIIPYIVSKNNIFNISKVLLISEEQKRELEVNLCELNLYLENIGISVELQSLDIPKTKDFYLDNDFWTSINKLLDNLTSKAILLLEINKFKEFQMFLNNGNINIISPNLKGLFCLIPKNKNIKFFDLSKKVWQNNKVLSINSKDDNYLRDINKSLRKTFKEQNLKRFRHTIRVIETANLIAFKSNIDSLERNKLLLACSYHDFAKNWTLKRLLSYSKKIYPTKSKEELLKDAWSLHGPVASFYLKKHNLLGDEEILEAISHHSTPKEGLSELAKILIIADKIEPYKTYNFKGSTYQELWNQLRMGQVEEVFQFFLKNFKPKTEWRPEVVSKKDKKK</sequence>
<protein>
    <submittedName>
        <fullName evidence="2">Metal dependent phosphohydrolase</fullName>
    </submittedName>
</protein>
<evidence type="ECO:0000313" key="2">
    <source>
        <dbReference type="EMBL" id="CBZ40882.1"/>
    </source>
</evidence>
<evidence type="ECO:0000259" key="1">
    <source>
        <dbReference type="SMART" id="SM00471"/>
    </source>
</evidence>
<evidence type="ECO:0000313" key="3">
    <source>
        <dbReference type="Proteomes" id="UP000008645"/>
    </source>
</evidence>
<dbReference type="InterPro" id="IPR051094">
    <property type="entry name" value="Diverse_Catalytic_Enzymes"/>
</dbReference>
<name>F0V2K1_MYCS3</name>
<proteinExistence type="predicted"/>
<dbReference type="EMBL" id="FQ790233">
    <property type="protein sequence ID" value="CBZ40882.1"/>
    <property type="molecule type" value="Genomic_DNA"/>
</dbReference>
<dbReference type="OrthoDB" id="396160at2"/>
<dbReference type="RefSeq" id="WP_013609480.1">
    <property type="nucleotide sequence ID" value="NC_015153.1"/>
</dbReference>
<dbReference type="InterPro" id="IPR006674">
    <property type="entry name" value="HD_domain"/>
</dbReference>
<dbReference type="PANTHER" id="PTHR35795">
    <property type="entry name" value="SLR1885 PROTEIN"/>
    <property type="match status" value="1"/>
</dbReference>
<dbReference type="Pfam" id="PF01966">
    <property type="entry name" value="HD"/>
    <property type="match status" value="1"/>
</dbReference>
<accession>F0V2K1</accession>
<dbReference type="PANTHER" id="PTHR35795:SF1">
    <property type="entry name" value="BIS(5'-NUCLEOSYL)-TETRAPHOSPHATASE, SYMMETRICAL"/>
    <property type="match status" value="1"/>
</dbReference>
<dbReference type="SMART" id="SM00471">
    <property type="entry name" value="HDc"/>
    <property type="match status" value="1"/>
</dbReference>